<organism evidence="10 11">
    <name type="scientific">Saccharibacillus kuerlensis</name>
    <dbReference type="NCBI Taxonomy" id="459527"/>
    <lineage>
        <taxon>Bacteria</taxon>
        <taxon>Bacillati</taxon>
        <taxon>Bacillota</taxon>
        <taxon>Bacilli</taxon>
        <taxon>Bacillales</taxon>
        <taxon>Paenibacillaceae</taxon>
        <taxon>Saccharibacillus</taxon>
    </lineage>
</organism>
<evidence type="ECO:0000256" key="2">
    <source>
        <dbReference type="ARBA" id="ARBA00022692"/>
    </source>
</evidence>
<gene>
    <name evidence="10" type="ORF">GCM10010969_30860</name>
</gene>
<dbReference type="Pfam" id="PF00005">
    <property type="entry name" value="ABC_tran"/>
    <property type="match status" value="1"/>
</dbReference>
<keyword evidence="6 7" id="KW-0472">Membrane</keyword>
<dbReference type="PANTHER" id="PTHR24221">
    <property type="entry name" value="ATP-BINDING CASSETTE SUB-FAMILY B"/>
    <property type="match status" value="1"/>
</dbReference>
<proteinExistence type="predicted"/>
<comment type="subcellular location">
    <subcellularLocation>
        <location evidence="1">Cell membrane</location>
        <topology evidence="1">Multi-pass membrane protein</topology>
    </subcellularLocation>
</comment>
<dbReference type="SUPFAM" id="SSF90123">
    <property type="entry name" value="ABC transporter transmembrane region"/>
    <property type="match status" value="1"/>
</dbReference>
<dbReference type="EMBL" id="BMLN01000009">
    <property type="protein sequence ID" value="GGO04979.1"/>
    <property type="molecule type" value="Genomic_DNA"/>
</dbReference>
<name>A0ABQ2L6F2_9BACL</name>
<reference evidence="11" key="1">
    <citation type="journal article" date="2019" name="Int. J. Syst. Evol. Microbiol.">
        <title>The Global Catalogue of Microorganisms (GCM) 10K type strain sequencing project: providing services to taxonomists for standard genome sequencing and annotation.</title>
        <authorList>
            <consortium name="The Broad Institute Genomics Platform"/>
            <consortium name="The Broad Institute Genome Sequencing Center for Infectious Disease"/>
            <person name="Wu L."/>
            <person name="Ma J."/>
        </authorList>
    </citation>
    <scope>NUCLEOTIDE SEQUENCE [LARGE SCALE GENOMIC DNA]</scope>
    <source>
        <strain evidence="11">CGMCC 1.6964</strain>
    </source>
</reference>
<dbReference type="InterPro" id="IPR039421">
    <property type="entry name" value="Type_1_exporter"/>
</dbReference>
<evidence type="ECO:0000313" key="11">
    <source>
        <dbReference type="Proteomes" id="UP000606653"/>
    </source>
</evidence>
<evidence type="ECO:0000259" key="8">
    <source>
        <dbReference type="PROSITE" id="PS50893"/>
    </source>
</evidence>
<dbReference type="InterPro" id="IPR036640">
    <property type="entry name" value="ABC1_TM_sf"/>
</dbReference>
<dbReference type="InterPro" id="IPR003593">
    <property type="entry name" value="AAA+_ATPase"/>
</dbReference>
<dbReference type="SUPFAM" id="SSF52540">
    <property type="entry name" value="P-loop containing nucleoside triphosphate hydrolases"/>
    <property type="match status" value="1"/>
</dbReference>
<dbReference type="PROSITE" id="PS50893">
    <property type="entry name" value="ABC_TRANSPORTER_2"/>
    <property type="match status" value="1"/>
</dbReference>
<comment type="caution">
    <text evidence="10">The sequence shown here is derived from an EMBL/GenBank/DDBJ whole genome shotgun (WGS) entry which is preliminary data.</text>
</comment>
<dbReference type="SMART" id="SM00382">
    <property type="entry name" value="AAA"/>
    <property type="match status" value="1"/>
</dbReference>
<evidence type="ECO:0000256" key="5">
    <source>
        <dbReference type="ARBA" id="ARBA00022989"/>
    </source>
</evidence>
<feature type="transmembrane region" description="Helical" evidence="7">
    <location>
        <begin position="51"/>
        <end position="73"/>
    </location>
</feature>
<keyword evidence="11" id="KW-1185">Reference proteome</keyword>
<feature type="domain" description="ABC transmembrane type-1" evidence="9">
    <location>
        <begin position="1"/>
        <end position="113"/>
    </location>
</feature>
<dbReference type="InterPro" id="IPR011527">
    <property type="entry name" value="ABC1_TM_dom"/>
</dbReference>
<dbReference type="PROSITE" id="PS50929">
    <property type="entry name" value="ABC_TM1F"/>
    <property type="match status" value="1"/>
</dbReference>
<keyword evidence="5 7" id="KW-1133">Transmembrane helix</keyword>
<evidence type="ECO:0000256" key="6">
    <source>
        <dbReference type="ARBA" id="ARBA00023136"/>
    </source>
</evidence>
<dbReference type="PROSITE" id="PS00211">
    <property type="entry name" value="ABC_TRANSPORTER_1"/>
    <property type="match status" value="1"/>
</dbReference>
<evidence type="ECO:0000256" key="3">
    <source>
        <dbReference type="ARBA" id="ARBA00022741"/>
    </source>
</evidence>
<feature type="transmembrane region" description="Helical" evidence="7">
    <location>
        <begin position="79"/>
        <end position="99"/>
    </location>
</feature>
<dbReference type="Gene3D" id="1.20.1560.10">
    <property type="entry name" value="ABC transporter type 1, transmembrane domain"/>
    <property type="match status" value="1"/>
</dbReference>
<dbReference type="Proteomes" id="UP000606653">
    <property type="component" value="Unassembled WGS sequence"/>
</dbReference>
<keyword evidence="2 7" id="KW-0812">Transmembrane</keyword>
<keyword evidence="4" id="KW-0067">ATP-binding</keyword>
<evidence type="ECO:0000256" key="4">
    <source>
        <dbReference type="ARBA" id="ARBA00022840"/>
    </source>
</evidence>
<dbReference type="PANTHER" id="PTHR24221:SF654">
    <property type="entry name" value="ATP-BINDING CASSETTE SUB-FAMILY B MEMBER 6"/>
    <property type="match status" value="1"/>
</dbReference>
<evidence type="ECO:0000259" key="9">
    <source>
        <dbReference type="PROSITE" id="PS50929"/>
    </source>
</evidence>
<evidence type="ECO:0000313" key="10">
    <source>
        <dbReference type="EMBL" id="GGO04979.1"/>
    </source>
</evidence>
<dbReference type="Gene3D" id="3.40.50.300">
    <property type="entry name" value="P-loop containing nucleotide triphosphate hydrolases"/>
    <property type="match status" value="1"/>
</dbReference>
<feature type="domain" description="ABC transporter" evidence="8">
    <location>
        <begin position="144"/>
        <end position="377"/>
    </location>
</feature>
<dbReference type="InterPro" id="IPR003439">
    <property type="entry name" value="ABC_transporter-like_ATP-bd"/>
</dbReference>
<dbReference type="InterPro" id="IPR027417">
    <property type="entry name" value="P-loop_NTPase"/>
</dbReference>
<dbReference type="InterPro" id="IPR017871">
    <property type="entry name" value="ABC_transporter-like_CS"/>
</dbReference>
<accession>A0ABQ2L6F2</accession>
<evidence type="ECO:0000256" key="1">
    <source>
        <dbReference type="ARBA" id="ARBA00004651"/>
    </source>
</evidence>
<sequence>MTEVQSANTEMLYGMVGVKTAGIETQVYLQWREKFNRLLQIYRRKENLNSYITSVGSGLQFMSPLVVLTIGMLMMTNGYGAMTLGTVVSFQAIATLFFVTSSSCVNGINSYILTTSVLKRVYDVLEAPTEKNNGRLQVKIRGEINLSNVSFSYTRFSPKVIDGVSLHIRPGQKIAVIGQSGSGKTTLAHLIVGLFEPTSGEVRYDGHEASELDMPYIRKQMGIVPQDITLFNRSIYDNIVLHKEDVTAEQVVEAAKAANIHEEIMAMPMQYQTMIAEMGRNISGGQRQRIALAKALLNHPTVLVMDEATSALDYISEEKVDTYLSRINCTRIVIAHRLTTVMNSDKIIVLENGKIRDVGSHPQLLQSSSYYRHYYKELSS</sequence>
<evidence type="ECO:0000256" key="7">
    <source>
        <dbReference type="SAM" id="Phobius"/>
    </source>
</evidence>
<keyword evidence="3" id="KW-0547">Nucleotide-binding</keyword>
<protein>
    <submittedName>
        <fullName evidence="10">Uncharacterized protein</fullName>
    </submittedName>
</protein>